<dbReference type="EMBL" id="CAJNIZ010036725">
    <property type="protein sequence ID" value="CAE7567248.1"/>
    <property type="molecule type" value="Genomic_DNA"/>
</dbReference>
<feature type="non-terminal residue" evidence="1">
    <location>
        <position position="390"/>
    </location>
</feature>
<dbReference type="Proteomes" id="UP000649617">
    <property type="component" value="Unassembled WGS sequence"/>
</dbReference>
<reference evidence="1" key="1">
    <citation type="submission" date="2021-02" db="EMBL/GenBank/DDBJ databases">
        <authorList>
            <person name="Dougan E. K."/>
            <person name="Rhodes N."/>
            <person name="Thang M."/>
            <person name="Chan C."/>
        </authorList>
    </citation>
    <scope>NUCLEOTIDE SEQUENCE</scope>
</reference>
<accession>A0A812UJD4</accession>
<feature type="non-terminal residue" evidence="1">
    <location>
        <position position="1"/>
    </location>
</feature>
<keyword evidence="2" id="KW-1185">Reference proteome</keyword>
<evidence type="ECO:0000313" key="2">
    <source>
        <dbReference type="Proteomes" id="UP000649617"/>
    </source>
</evidence>
<organism evidence="1 2">
    <name type="scientific">Symbiodinium pilosum</name>
    <name type="common">Dinoflagellate</name>
    <dbReference type="NCBI Taxonomy" id="2952"/>
    <lineage>
        <taxon>Eukaryota</taxon>
        <taxon>Sar</taxon>
        <taxon>Alveolata</taxon>
        <taxon>Dinophyceae</taxon>
        <taxon>Suessiales</taxon>
        <taxon>Symbiodiniaceae</taxon>
        <taxon>Symbiodinium</taxon>
    </lineage>
</organism>
<protein>
    <submittedName>
        <fullName evidence="1">LCP2 protein</fullName>
    </submittedName>
</protein>
<dbReference type="AlphaFoldDB" id="A0A812UJD4"/>
<comment type="caution">
    <text evidence="1">The sequence shown here is derived from an EMBL/GenBank/DDBJ whole genome shotgun (WGS) entry which is preliminary data.</text>
</comment>
<name>A0A812UJD4_SYMPI</name>
<dbReference type="OrthoDB" id="446734at2759"/>
<evidence type="ECO:0000313" key="1">
    <source>
        <dbReference type="EMBL" id="CAE7567248.1"/>
    </source>
</evidence>
<gene>
    <name evidence="1" type="primary">LCP2</name>
    <name evidence="1" type="ORF">SPIL2461_LOCUS15249</name>
</gene>
<proteinExistence type="predicted"/>
<sequence>ACFDQNGYKVGRQSEVPVPEALLVPNREVSGDQVETDELRQRLCLHVGRVFAEDVTSTHSLASFLRAELWEEASAAHGHLGDAPPMISEAEAFVRHNTHDCLAPHHEKDDRVLQLFAPKFMAGRALAILRVSSKGHLEVDLLRGSGAVTRWGLVVIHRGHMQALPLPSSRVQELVEHFSSLGRVVRDLEVCGWAAYLEQGEGYGTMMLSKQHPAVQVRQSLEILPMSQNSLRDRGFVCAEPVELYSDPLTMQGTRPEHDLTDPAVVQRLRDLAQAAPAPDVPNVWQFGSPCTTFCDFQLLNHGTRSFSSPSGDGTRDDELLGNQFADLSAELCETLFMHEREFAFESSAPSGRYPKIWDLPGMRRMRQRTGARIVPMDMCAWYLGVRREW</sequence>